<organism evidence="2 3">
    <name type="scientific">Monosiga brevicollis</name>
    <name type="common">Choanoflagellate</name>
    <dbReference type="NCBI Taxonomy" id="81824"/>
    <lineage>
        <taxon>Eukaryota</taxon>
        <taxon>Choanoflagellata</taxon>
        <taxon>Craspedida</taxon>
        <taxon>Salpingoecidae</taxon>
        <taxon>Monosiga</taxon>
    </lineage>
</organism>
<dbReference type="GO" id="GO:0006744">
    <property type="term" value="P:ubiquinone biosynthetic process"/>
    <property type="evidence" value="ECO:0000318"/>
    <property type="project" value="GO_Central"/>
</dbReference>
<dbReference type="InterPro" id="IPR051207">
    <property type="entry name" value="ComplexI_NDUFA9_subunit"/>
</dbReference>
<protein>
    <recommendedName>
        <fullName evidence="1">NAD-dependent epimerase/dehydratase domain-containing protein</fullName>
    </recommendedName>
</protein>
<dbReference type="GO" id="GO:0044877">
    <property type="term" value="F:protein-containing complex binding"/>
    <property type="evidence" value="ECO:0000318"/>
    <property type="project" value="GO_Central"/>
</dbReference>
<keyword evidence="3" id="KW-1185">Reference proteome</keyword>
<dbReference type="Proteomes" id="UP000001357">
    <property type="component" value="Unassembled WGS sequence"/>
</dbReference>
<dbReference type="GO" id="GO:0005739">
    <property type="term" value="C:mitochondrion"/>
    <property type="evidence" value="ECO:0000318"/>
    <property type="project" value="GO_Central"/>
</dbReference>
<dbReference type="FunCoup" id="A9V621">
    <property type="interactions" value="1259"/>
</dbReference>
<sequence length="377" mass="41276">MSNAAALHAIRSSVAATGPGGRSSVSGIVATVFGSTGFLGRYVVNRLGGTGSQVVLPYRGDEHDWRHLRVTGDLGQTHFLPFQLLDRASVEKAMKYSDVVINLIGQSCDSRHFALSDVHVEGARIIGEAAAASGVETLIHVSSMNADADSECDFYKTKALGEEAVRSAFPDAIIVRPSDVIGFEDRFLNRFAEWRSFPLTGQPLFDGGKATKRPVFSLDVADGIIAAASNAKYIKGQTLEFFGYAFFFVHFPGSSVKLSRSTDFNLGMIDLRVSPREYTVKELVTFVNQTIRLPNNPTNVPVAVGRAVGRAFDRLPLDPIISEQDVLRLSTSDKLSKNVITLEDFGIEGTTMERVALNWLRRFRKPSQHDDLLDVPH</sequence>
<evidence type="ECO:0000259" key="1">
    <source>
        <dbReference type="Pfam" id="PF01370"/>
    </source>
</evidence>
<accession>A9V621</accession>
<dbReference type="EMBL" id="CH991562">
    <property type="protein sequence ID" value="EDQ86909.1"/>
    <property type="molecule type" value="Genomic_DNA"/>
</dbReference>
<dbReference type="GeneID" id="5893486"/>
<proteinExistence type="predicted"/>
<dbReference type="Pfam" id="PF01370">
    <property type="entry name" value="Epimerase"/>
    <property type="match status" value="1"/>
</dbReference>
<dbReference type="InParanoid" id="A9V621"/>
<dbReference type="PANTHER" id="PTHR12126:SF11">
    <property type="entry name" value="NADH DEHYDROGENASE [UBIQUINONE] 1 ALPHA SUBCOMPLEX SUBUNIT 9, MITOCHONDRIAL"/>
    <property type="match status" value="1"/>
</dbReference>
<dbReference type="AlphaFoldDB" id="A9V621"/>
<feature type="domain" description="NAD-dependent epimerase/dehydratase" evidence="1">
    <location>
        <begin position="31"/>
        <end position="231"/>
    </location>
</feature>
<name>A9V621_MONBE</name>
<reference evidence="2 3" key="1">
    <citation type="journal article" date="2008" name="Nature">
        <title>The genome of the choanoflagellate Monosiga brevicollis and the origin of metazoans.</title>
        <authorList>
            <consortium name="JGI Sequencing"/>
            <person name="King N."/>
            <person name="Westbrook M.J."/>
            <person name="Young S.L."/>
            <person name="Kuo A."/>
            <person name="Abedin M."/>
            <person name="Chapman J."/>
            <person name="Fairclough S."/>
            <person name="Hellsten U."/>
            <person name="Isogai Y."/>
            <person name="Letunic I."/>
            <person name="Marr M."/>
            <person name="Pincus D."/>
            <person name="Putnam N."/>
            <person name="Rokas A."/>
            <person name="Wright K.J."/>
            <person name="Zuzow R."/>
            <person name="Dirks W."/>
            <person name="Good M."/>
            <person name="Goodstein D."/>
            <person name="Lemons D."/>
            <person name="Li W."/>
            <person name="Lyons J.B."/>
            <person name="Morris A."/>
            <person name="Nichols S."/>
            <person name="Richter D.J."/>
            <person name="Salamov A."/>
            <person name="Bork P."/>
            <person name="Lim W.A."/>
            <person name="Manning G."/>
            <person name="Miller W.T."/>
            <person name="McGinnis W."/>
            <person name="Shapiro H."/>
            <person name="Tjian R."/>
            <person name="Grigoriev I.V."/>
            <person name="Rokhsar D."/>
        </authorList>
    </citation>
    <scope>NUCLEOTIDE SEQUENCE [LARGE SCALE GENOMIC DNA]</scope>
    <source>
        <strain evidence="3">MX1 / ATCC 50154</strain>
    </source>
</reference>
<gene>
    <name evidence="2" type="ORF">MONBRDRAFT_38167</name>
</gene>
<dbReference type="InterPro" id="IPR001509">
    <property type="entry name" value="Epimerase_deHydtase"/>
</dbReference>
<dbReference type="PANTHER" id="PTHR12126">
    <property type="entry name" value="NADH-UBIQUINONE OXIDOREDUCTASE 39 KDA SUBUNIT-RELATED"/>
    <property type="match status" value="1"/>
</dbReference>
<dbReference type="CDD" id="cd05271">
    <property type="entry name" value="NDUFA9_like_SDR_a"/>
    <property type="match status" value="1"/>
</dbReference>
<evidence type="ECO:0000313" key="3">
    <source>
        <dbReference type="Proteomes" id="UP000001357"/>
    </source>
</evidence>
<dbReference type="InterPro" id="IPR036291">
    <property type="entry name" value="NAD(P)-bd_dom_sf"/>
</dbReference>
<dbReference type="eggNOG" id="KOG2865">
    <property type="taxonomic scope" value="Eukaryota"/>
</dbReference>
<dbReference type="SUPFAM" id="SSF51735">
    <property type="entry name" value="NAD(P)-binding Rossmann-fold domains"/>
    <property type="match status" value="1"/>
</dbReference>
<dbReference type="STRING" id="81824.A9V621"/>
<dbReference type="RefSeq" id="XP_001748148.1">
    <property type="nucleotide sequence ID" value="XM_001748096.1"/>
</dbReference>
<dbReference type="Gene3D" id="3.40.50.720">
    <property type="entry name" value="NAD(P)-binding Rossmann-like Domain"/>
    <property type="match status" value="1"/>
</dbReference>
<dbReference type="KEGG" id="mbr:MONBRDRAFT_38167"/>
<evidence type="ECO:0000313" key="2">
    <source>
        <dbReference type="EMBL" id="EDQ86909.1"/>
    </source>
</evidence>